<sequence length="138" mass="14564">MALRNVLLILVLLMAVATSTAARNSYNSLHIKPGHNLAARLKASGGLTECWNALLELKSCTNEIILFFLNGQASLGPDCCNAVDIITRNCWPAMLVSVGFTAEEGNILSAYCDIPPAPRAAPPVADASSVIDQPQASV</sequence>
<organism evidence="1 2">
    <name type="scientific">Pistacia integerrima</name>
    <dbReference type="NCBI Taxonomy" id="434235"/>
    <lineage>
        <taxon>Eukaryota</taxon>
        <taxon>Viridiplantae</taxon>
        <taxon>Streptophyta</taxon>
        <taxon>Embryophyta</taxon>
        <taxon>Tracheophyta</taxon>
        <taxon>Spermatophyta</taxon>
        <taxon>Magnoliopsida</taxon>
        <taxon>eudicotyledons</taxon>
        <taxon>Gunneridae</taxon>
        <taxon>Pentapetalae</taxon>
        <taxon>rosids</taxon>
        <taxon>malvids</taxon>
        <taxon>Sapindales</taxon>
        <taxon>Anacardiaceae</taxon>
        <taxon>Pistacia</taxon>
    </lineage>
</organism>
<keyword evidence="2" id="KW-1185">Reference proteome</keyword>
<accession>A0ACC0YTC2</accession>
<reference evidence="2" key="1">
    <citation type="journal article" date="2023" name="G3 (Bethesda)">
        <title>Genome assembly and association tests identify interacting loci associated with vigor, precocity, and sex in interspecific pistachio rootstocks.</title>
        <authorList>
            <person name="Palmer W."/>
            <person name="Jacygrad E."/>
            <person name="Sagayaradj S."/>
            <person name="Cavanaugh K."/>
            <person name="Han R."/>
            <person name="Bertier L."/>
            <person name="Beede B."/>
            <person name="Kafkas S."/>
            <person name="Golino D."/>
            <person name="Preece J."/>
            <person name="Michelmore R."/>
        </authorList>
    </citation>
    <scope>NUCLEOTIDE SEQUENCE [LARGE SCALE GENOMIC DNA]</scope>
</reference>
<comment type="caution">
    <text evidence="1">The sequence shown here is derived from an EMBL/GenBank/DDBJ whole genome shotgun (WGS) entry which is preliminary data.</text>
</comment>
<name>A0ACC0YTC2_9ROSI</name>
<proteinExistence type="predicted"/>
<evidence type="ECO:0000313" key="1">
    <source>
        <dbReference type="EMBL" id="KAJ0040649.1"/>
    </source>
</evidence>
<gene>
    <name evidence="1" type="ORF">Pint_27089</name>
</gene>
<dbReference type="Proteomes" id="UP001163603">
    <property type="component" value="Chromosome 5"/>
</dbReference>
<evidence type="ECO:0000313" key="2">
    <source>
        <dbReference type="Proteomes" id="UP001163603"/>
    </source>
</evidence>
<dbReference type="EMBL" id="CM047740">
    <property type="protein sequence ID" value="KAJ0040649.1"/>
    <property type="molecule type" value="Genomic_DNA"/>
</dbReference>
<protein>
    <submittedName>
        <fullName evidence="1">Uncharacterized protein</fullName>
    </submittedName>
</protein>